<comment type="caution">
    <text evidence="11">The sequence shown here is derived from an EMBL/GenBank/DDBJ whole genome shotgun (WGS) entry which is preliminary data.</text>
</comment>
<dbReference type="GO" id="GO:0005524">
    <property type="term" value="F:ATP binding"/>
    <property type="evidence" value="ECO:0007669"/>
    <property type="project" value="UniProtKB-KW"/>
</dbReference>
<protein>
    <recommendedName>
        <fullName evidence="3">DNA repair protein RecN</fullName>
    </recommendedName>
    <alternativeName>
        <fullName evidence="8">Recombination protein N</fullName>
    </alternativeName>
</protein>
<dbReference type="EMBL" id="BIFR01000001">
    <property type="protein sequence ID" value="GCE13340.1"/>
    <property type="molecule type" value="Genomic_DNA"/>
</dbReference>
<reference evidence="12" key="1">
    <citation type="submission" date="2018-12" db="EMBL/GenBank/DDBJ databases">
        <title>Tengunoibacter tsumagoiensis gen. nov., sp. nov., Dictyobacter kobayashii sp. nov., D. alpinus sp. nov., and D. joshuensis sp. nov. and description of Dictyobacteraceae fam. nov. within the order Ktedonobacterales isolated from Tengu-no-mugimeshi.</title>
        <authorList>
            <person name="Wang C.M."/>
            <person name="Zheng Y."/>
            <person name="Sakai Y."/>
            <person name="Toyoda A."/>
            <person name="Minakuchi Y."/>
            <person name="Abe K."/>
            <person name="Yokota A."/>
            <person name="Yabe S."/>
        </authorList>
    </citation>
    <scope>NUCLEOTIDE SEQUENCE [LARGE SCALE GENOMIC DNA]</scope>
    <source>
        <strain evidence="12">Uno3</strain>
    </source>
</reference>
<comment type="similarity">
    <text evidence="2">Belongs to the RecN family.</text>
</comment>
<dbReference type="FunFam" id="3.40.50.300:FF:000356">
    <property type="entry name" value="DNA repair protein RecN"/>
    <property type="match status" value="1"/>
</dbReference>
<evidence type="ECO:0000313" key="11">
    <source>
        <dbReference type="EMBL" id="GCE13340.1"/>
    </source>
</evidence>
<dbReference type="GO" id="GO:0009432">
    <property type="term" value="P:SOS response"/>
    <property type="evidence" value="ECO:0007669"/>
    <property type="project" value="TreeGrafter"/>
</dbReference>
<feature type="coiled-coil region" evidence="9">
    <location>
        <begin position="216"/>
        <end position="250"/>
    </location>
</feature>
<accession>A0A402A2H0</accession>
<dbReference type="InterPro" id="IPR003395">
    <property type="entry name" value="RecF/RecN/SMC_N"/>
</dbReference>
<gene>
    <name evidence="11" type="ORF">KTT_31990</name>
</gene>
<evidence type="ECO:0000256" key="1">
    <source>
        <dbReference type="ARBA" id="ARBA00003618"/>
    </source>
</evidence>
<keyword evidence="6" id="KW-0067">ATP-binding</keyword>
<dbReference type="GO" id="GO:0006281">
    <property type="term" value="P:DNA repair"/>
    <property type="evidence" value="ECO:0007669"/>
    <property type="project" value="UniProtKB-KW"/>
</dbReference>
<dbReference type="CDD" id="cd03241">
    <property type="entry name" value="ABC_RecN"/>
    <property type="match status" value="2"/>
</dbReference>
<dbReference type="GO" id="GO:0006310">
    <property type="term" value="P:DNA recombination"/>
    <property type="evidence" value="ECO:0007669"/>
    <property type="project" value="InterPro"/>
</dbReference>
<evidence type="ECO:0000256" key="9">
    <source>
        <dbReference type="SAM" id="Coils"/>
    </source>
</evidence>
<evidence type="ECO:0000256" key="4">
    <source>
        <dbReference type="ARBA" id="ARBA00022741"/>
    </source>
</evidence>
<evidence type="ECO:0000256" key="3">
    <source>
        <dbReference type="ARBA" id="ARBA00021315"/>
    </source>
</evidence>
<dbReference type="OrthoDB" id="9806954at2"/>
<evidence type="ECO:0000313" key="12">
    <source>
        <dbReference type="Proteomes" id="UP000287352"/>
    </source>
</evidence>
<dbReference type="NCBIfam" id="TIGR00634">
    <property type="entry name" value="recN"/>
    <property type="match status" value="1"/>
</dbReference>
<dbReference type="Pfam" id="PF02463">
    <property type="entry name" value="SMC_N"/>
    <property type="match status" value="1"/>
</dbReference>
<dbReference type="PANTHER" id="PTHR11059">
    <property type="entry name" value="DNA REPAIR PROTEIN RECN"/>
    <property type="match status" value="1"/>
</dbReference>
<dbReference type="AlphaFoldDB" id="A0A402A2H0"/>
<keyword evidence="7" id="KW-0234">DNA repair</keyword>
<dbReference type="SUPFAM" id="SSF52540">
    <property type="entry name" value="P-loop containing nucleoside triphosphate hydrolases"/>
    <property type="match status" value="1"/>
</dbReference>
<comment type="function">
    <text evidence="1">May be involved in recombinational repair of damaged DNA.</text>
</comment>
<evidence type="ECO:0000256" key="7">
    <source>
        <dbReference type="ARBA" id="ARBA00023204"/>
    </source>
</evidence>
<feature type="coiled-coil region" evidence="9">
    <location>
        <begin position="424"/>
        <end position="451"/>
    </location>
</feature>
<dbReference type="InterPro" id="IPR027417">
    <property type="entry name" value="P-loop_NTPase"/>
</dbReference>
<dbReference type="PANTHER" id="PTHR11059:SF0">
    <property type="entry name" value="DNA REPAIR PROTEIN RECN"/>
    <property type="match status" value="1"/>
</dbReference>
<evidence type="ECO:0000259" key="10">
    <source>
        <dbReference type="Pfam" id="PF02463"/>
    </source>
</evidence>
<feature type="domain" description="RecF/RecN/SMC N-terminal" evidence="10">
    <location>
        <begin position="119"/>
        <end position="578"/>
    </location>
</feature>
<keyword evidence="4" id="KW-0547">Nucleotide-binding</keyword>
<evidence type="ECO:0000256" key="5">
    <source>
        <dbReference type="ARBA" id="ARBA00022763"/>
    </source>
</evidence>
<dbReference type="InterPro" id="IPR004604">
    <property type="entry name" value="DNA_recomb/repair_RecN"/>
</dbReference>
<keyword evidence="5" id="KW-0227">DNA damage</keyword>
<evidence type="ECO:0000256" key="6">
    <source>
        <dbReference type="ARBA" id="ARBA00022840"/>
    </source>
</evidence>
<evidence type="ECO:0000256" key="2">
    <source>
        <dbReference type="ARBA" id="ARBA00009441"/>
    </source>
</evidence>
<dbReference type="Proteomes" id="UP000287352">
    <property type="component" value="Unassembled WGS sequence"/>
</dbReference>
<dbReference type="GO" id="GO:0043590">
    <property type="term" value="C:bacterial nucleoid"/>
    <property type="evidence" value="ECO:0007669"/>
    <property type="project" value="TreeGrafter"/>
</dbReference>
<evidence type="ECO:0000256" key="8">
    <source>
        <dbReference type="ARBA" id="ARBA00033408"/>
    </source>
</evidence>
<keyword evidence="12" id="KW-1185">Reference proteome</keyword>
<name>A0A402A2H0_9CHLR</name>
<proteinExistence type="inferred from homology"/>
<keyword evidence="9" id="KW-0175">Coiled coil</keyword>
<sequence>MLTELTIKDFAIIDHLHLRLNHKFNVFTGETGAGKSIIIDAVNALLGGKIGAEFVRAGCERASVEGVFTLAPLPTMAEDWQPYDASTDPATNGATTLLAVMEQAETYQAQRATDAEHSADARVALAALLAQYAIEPDEGQIILTRDIFRSGRTVARINGRAFSQQILQQVASWLIDIHGQSENMSLLRPDQHVNFLDRYAETLPLRDALTNKVTDWRNARKTLQSLQQNVRDQERRAEFLRFEIEEIEKANLKVGEVEELEEEQKVLSNAERLRELCSLIYGPIKGSEVGGEDFQPALDQLRVAQRSLNELVRLDKSMEEYEETLSEAIYQLEDIATSIGTYETDIEDDPNRLADIEERLDLIAKLKRKYGATIEEILKRMAEDQAELETIDNRDELIARLQKQDGQFRNEIGEIAQQLSARRYEAAKHLATAMEAQLNDLNMRRARFQVEIIQSLDESGVPASIQGEPVQHYACDLSGIDQIQFLIAPNPGEPFKPLTKIASGGETSRLMLALKTILADADATPTLIFDEIDAGISGRSGQVVGEKLWQLTRSHQVICVTHLPQIAAFADTHYNVNKQILENRTVTIVNELRPEQRSREIAHIMGGSVTDFSMKSAEEMLDRSYLWKENWLRNHQSDRSGLS</sequence>
<feature type="coiled-coil region" evidence="9">
    <location>
        <begin position="304"/>
        <end position="331"/>
    </location>
</feature>
<dbReference type="RefSeq" id="WP_126580877.1">
    <property type="nucleotide sequence ID" value="NZ_BIFR01000001.1"/>
</dbReference>
<dbReference type="Gene3D" id="3.40.50.300">
    <property type="entry name" value="P-loop containing nucleotide triphosphate hydrolases"/>
    <property type="match status" value="2"/>
</dbReference>
<organism evidence="11 12">
    <name type="scientific">Tengunoibacter tsumagoiensis</name>
    <dbReference type="NCBI Taxonomy" id="2014871"/>
    <lineage>
        <taxon>Bacteria</taxon>
        <taxon>Bacillati</taxon>
        <taxon>Chloroflexota</taxon>
        <taxon>Ktedonobacteria</taxon>
        <taxon>Ktedonobacterales</taxon>
        <taxon>Dictyobacteraceae</taxon>
        <taxon>Tengunoibacter</taxon>
    </lineage>
</organism>